<comment type="caution">
    <text evidence="6">The sequence shown here is derived from an EMBL/GenBank/DDBJ whole genome shotgun (WGS) entry which is preliminary data.</text>
</comment>
<evidence type="ECO:0000256" key="2">
    <source>
        <dbReference type="ARBA" id="ARBA00022448"/>
    </source>
</evidence>
<reference evidence="6" key="1">
    <citation type="submission" date="2020-12" db="EMBL/GenBank/DDBJ databases">
        <title>Bacterial taxonomy.</title>
        <authorList>
            <person name="Pan X."/>
        </authorList>
    </citation>
    <scope>NUCLEOTIDE SEQUENCE</scope>
    <source>
        <strain evidence="6">B2012</strain>
    </source>
</reference>
<evidence type="ECO:0000313" key="7">
    <source>
        <dbReference type="Proteomes" id="UP000609531"/>
    </source>
</evidence>
<dbReference type="Proteomes" id="UP000609531">
    <property type="component" value="Unassembled WGS sequence"/>
</dbReference>
<dbReference type="Gene3D" id="3.40.50.300">
    <property type="entry name" value="P-loop containing nucleotide triphosphate hydrolases"/>
    <property type="match status" value="1"/>
</dbReference>
<evidence type="ECO:0000256" key="1">
    <source>
        <dbReference type="ARBA" id="ARBA00005417"/>
    </source>
</evidence>
<dbReference type="Pfam" id="PF00005">
    <property type="entry name" value="ABC_tran"/>
    <property type="match status" value="1"/>
</dbReference>
<evidence type="ECO:0000259" key="5">
    <source>
        <dbReference type="PROSITE" id="PS50893"/>
    </source>
</evidence>
<keyword evidence="7" id="KW-1185">Reference proteome</keyword>
<dbReference type="EMBL" id="JAEKJA010000011">
    <property type="protein sequence ID" value="MBJ3776985.1"/>
    <property type="molecule type" value="Genomic_DNA"/>
</dbReference>
<evidence type="ECO:0000313" key="6">
    <source>
        <dbReference type="EMBL" id="MBJ3776985.1"/>
    </source>
</evidence>
<gene>
    <name evidence="6" type="ORF">JCR33_14860</name>
</gene>
<comment type="similarity">
    <text evidence="1">Belongs to the ABC transporter superfamily.</text>
</comment>
<dbReference type="PROSITE" id="PS00211">
    <property type="entry name" value="ABC_TRANSPORTER_1"/>
    <property type="match status" value="1"/>
</dbReference>
<keyword evidence="3" id="KW-0547">Nucleotide-binding</keyword>
<dbReference type="PROSITE" id="PS50893">
    <property type="entry name" value="ABC_TRANSPORTER_2"/>
    <property type="match status" value="1"/>
</dbReference>
<sequence length="270" mass="29537">MVDHATAAATSPAPAAPVRAKMVQASKIYTDPAGAPKRVLDRIDLSLAEREFLSIVGPSGCGKSTVLRLLSGLTPVSEGRVVVGGEEITGPPKGVGFMFQRDTLLPWATVSQNISIALELNGTPPAERKGRIAELLQLLGLSQFGDYLPAHISGGMRQRAALGRLLAYGPELYLMDEPFGALDAMTKMTMGRELLRIWSGHEKSVVFVTHDIEEAVSLSDRVIVMEGPPGRIRSEYHIDLPRPRDLREVRKMPEFRDYCDRIWSDIGYSG</sequence>
<dbReference type="InterPro" id="IPR017871">
    <property type="entry name" value="ABC_transporter-like_CS"/>
</dbReference>
<dbReference type="CDD" id="cd03293">
    <property type="entry name" value="ABC_NrtD_SsuB_transporters"/>
    <property type="match status" value="1"/>
</dbReference>
<dbReference type="SUPFAM" id="SSF52540">
    <property type="entry name" value="P-loop containing nucleoside triphosphate hydrolases"/>
    <property type="match status" value="1"/>
</dbReference>
<protein>
    <submittedName>
        <fullName evidence="6">ABC transporter ATP-binding protein</fullName>
    </submittedName>
</protein>
<dbReference type="InterPro" id="IPR003439">
    <property type="entry name" value="ABC_transporter-like_ATP-bd"/>
</dbReference>
<dbReference type="RefSeq" id="WP_198882873.1">
    <property type="nucleotide sequence ID" value="NZ_JAEKJA010000011.1"/>
</dbReference>
<name>A0A934IS09_9HYPH</name>
<dbReference type="PANTHER" id="PTHR42788:SF13">
    <property type="entry name" value="ALIPHATIC SULFONATES IMPORT ATP-BINDING PROTEIN SSUB"/>
    <property type="match status" value="1"/>
</dbReference>
<dbReference type="GO" id="GO:0005524">
    <property type="term" value="F:ATP binding"/>
    <property type="evidence" value="ECO:0007669"/>
    <property type="project" value="UniProtKB-KW"/>
</dbReference>
<feature type="domain" description="ABC transporter" evidence="5">
    <location>
        <begin position="23"/>
        <end position="252"/>
    </location>
</feature>
<dbReference type="InterPro" id="IPR027417">
    <property type="entry name" value="P-loop_NTPase"/>
</dbReference>
<evidence type="ECO:0000256" key="4">
    <source>
        <dbReference type="ARBA" id="ARBA00022840"/>
    </source>
</evidence>
<dbReference type="InterPro" id="IPR050166">
    <property type="entry name" value="ABC_transporter_ATP-bind"/>
</dbReference>
<keyword evidence="4 6" id="KW-0067">ATP-binding</keyword>
<dbReference type="AlphaFoldDB" id="A0A934IS09"/>
<proteinExistence type="inferred from homology"/>
<accession>A0A934IS09</accession>
<dbReference type="PANTHER" id="PTHR42788">
    <property type="entry name" value="TAURINE IMPORT ATP-BINDING PROTEIN-RELATED"/>
    <property type="match status" value="1"/>
</dbReference>
<organism evidence="6 7">
    <name type="scientific">Acuticoccus mangrovi</name>
    <dbReference type="NCBI Taxonomy" id="2796142"/>
    <lineage>
        <taxon>Bacteria</taxon>
        <taxon>Pseudomonadati</taxon>
        <taxon>Pseudomonadota</taxon>
        <taxon>Alphaproteobacteria</taxon>
        <taxon>Hyphomicrobiales</taxon>
        <taxon>Amorphaceae</taxon>
        <taxon>Acuticoccus</taxon>
    </lineage>
</organism>
<keyword evidence="2" id="KW-0813">Transport</keyword>
<evidence type="ECO:0000256" key="3">
    <source>
        <dbReference type="ARBA" id="ARBA00022741"/>
    </source>
</evidence>
<dbReference type="GO" id="GO:0016887">
    <property type="term" value="F:ATP hydrolysis activity"/>
    <property type="evidence" value="ECO:0007669"/>
    <property type="project" value="InterPro"/>
</dbReference>
<dbReference type="InterPro" id="IPR003593">
    <property type="entry name" value="AAA+_ATPase"/>
</dbReference>
<dbReference type="SMART" id="SM00382">
    <property type="entry name" value="AAA"/>
    <property type="match status" value="1"/>
</dbReference>